<dbReference type="GO" id="GO:0004499">
    <property type="term" value="F:N,N-dimethylaniline monooxygenase activity"/>
    <property type="evidence" value="ECO:0007669"/>
    <property type="project" value="InterPro"/>
</dbReference>
<evidence type="ECO:0000313" key="6">
    <source>
        <dbReference type="EMBL" id="KIV82205.1"/>
    </source>
</evidence>
<feature type="transmembrane region" description="Helical" evidence="5">
    <location>
        <begin position="461"/>
        <end position="481"/>
    </location>
</feature>
<evidence type="ECO:0008006" key="8">
    <source>
        <dbReference type="Google" id="ProtNLM"/>
    </source>
</evidence>
<dbReference type="HOGENOM" id="CLU_453400_0_0_1"/>
<keyword evidence="5" id="KW-1133">Transmembrane helix</keyword>
<evidence type="ECO:0000256" key="3">
    <source>
        <dbReference type="ARBA" id="ARBA00022827"/>
    </source>
</evidence>
<keyword evidence="2" id="KW-0285">Flavoprotein</keyword>
<dbReference type="SUPFAM" id="SSF51905">
    <property type="entry name" value="FAD/NAD(P)-binding domain"/>
    <property type="match status" value="2"/>
</dbReference>
<feature type="transmembrane region" description="Helical" evidence="5">
    <location>
        <begin position="558"/>
        <end position="576"/>
    </location>
</feature>
<keyword evidence="5" id="KW-0812">Transmembrane</keyword>
<dbReference type="Pfam" id="PF00743">
    <property type="entry name" value="FMO-like"/>
    <property type="match status" value="2"/>
</dbReference>
<dbReference type="OrthoDB" id="66881at2759"/>
<evidence type="ECO:0000256" key="2">
    <source>
        <dbReference type="ARBA" id="ARBA00022630"/>
    </source>
</evidence>
<proteinExistence type="inferred from homology"/>
<name>A0A0D1W0F3_9EURO</name>
<evidence type="ECO:0000256" key="1">
    <source>
        <dbReference type="ARBA" id="ARBA00009183"/>
    </source>
</evidence>
<dbReference type="InterPro" id="IPR020946">
    <property type="entry name" value="Flavin_mOase-like"/>
</dbReference>
<dbReference type="Proteomes" id="UP000053599">
    <property type="component" value="Unassembled WGS sequence"/>
</dbReference>
<dbReference type="Gene3D" id="3.50.50.60">
    <property type="entry name" value="FAD/NAD(P)-binding domain"/>
    <property type="match status" value="1"/>
</dbReference>
<feature type="transmembrane region" description="Helical" evidence="5">
    <location>
        <begin position="501"/>
        <end position="525"/>
    </location>
</feature>
<evidence type="ECO:0000256" key="5">
    <source>
        <dbReference type="SAM" id="Phobius"/>
    </source>
</evidence>
<organism evidence="6 7">
    <name type="scientific">Exophiala sideris</name>
    <dbReference type="NCBI Taxonomy" id="1016849"/>
    <lineage>
        <taxon>Eukaryota</taxon>
        <taxon>Fungi</taxon>
        <taxon>Dikarya</taxon>
        <taxon>Ascomycota</taxon>
        <taxon>Pezizomycotina</taxon>
        <taxon>Eurotiomycetes</taxon>
        <taxon>Chaetothyriomycetidae</taxon>
        <taxon>Chaetothyriales</taxon>
        <taxon>Herpotrichiellaceae</taxon>
        <taxon>Exophiala</taxon>
    </lineage>
</organism>
<reference evidence="6 7" key="1">
    <citation type="submission" date="2015-01" db="EMBL/GenBank/DDBJ databases">
        <title>The Genome Sequence of Exophiala sideris CBS121828.</title>
        <authorList>
            <consortium name="The Broad Institute Genomics Platform"/>
            <person name="Cuomo C."/>
            <person name="de Hoog S."/>
            <person name="Gorbushina A."/>
            <person name="Stielow B."/>
            <person name="Teixiera M."/>
            <person name="Abouelleil A."/>
            <person name="Chapman S.B."/>
            <person name="Priest M."/>
            <person name="Young S.K."/>
            <person name="Wortman J."/>
            <person name="Nusbaum C."/>
            <person name="Birren B."/>
        </authorList>
    </citation>
    <scope>NUCLEOTIDE SEQUENCE [LARGE SCALE GENOMIC DNA]</scope>
    <source>
        <strain evidence="6 7">CBS 121828</strain>
    </source>
</reference>
<dbReference type="AlphaFoldDB" id="A0A0D1W0F3"/>
<protein>
    <recommendedName>
        <fullName evidence="8">FAD/NAD(P)-binding domain-containing protein</fullName>
    </recommendedName>
</protein>
<keyword evidence="5" id="KW-0472">Membrane</keyword>
<dbReference type="GO" id="GO:0050661">
    <property type="term" value="F:NADP binding"/>
    <property type="evidence" value="ECO:0007669"/>
    <property type="project" value="InterPro"/>
</dbReference>
<keyword evidence="3" id="KW-0274">FAD</keyword>
<comment type="similarity">
    <text evidence="1">Belongs to the FMO family.</text>
</comment>
<dbReference type="EMBL" id="KN846952">
    <property type="protein sequence ID" value="KIV82205.1"/>
    <property type="molecule type" value="Genomic_DNA"/>
</dbReference>
<dbReference type="PRINTS" id="PR00368">
    <property type="entry name" value="FADPNR"/>
</dbReference>
<evidence type="ECO:0000256" key="4">
    <source>
        <dbReference type="ARBA" id="ARBA00023002"/>
    </source>
</evidence>
<accession>A0A0D1W0F3</accession>
<evidence type="ECO:0000313" key="7">
    <source>
        <dbReference type="Proteomes" id="UP000053599"/>
    </source>
</evidence>
<sequence>MKRVAIVGAGPCGLVALKEMIEQGHEAVLLERSGKLGGIFATAAAYPNLHLTITNWAMAFSDYPDPTRLRYSTAEEYLQYLQSYVRHFELDRHIKYHSEVYDATLSQAGLWSLRIRQSNGAEECIIADGLIVATGANQLPNPIPPGLVGFDGRVIHSSEYDGTFKKEVEENNLKVLVVGGGESGADIAAELGDLSPNVTVWLRRPICVGPRYLNDKVEMEQILTNKTTDFPANGFLEAATTNRMSAAQNVYAYGLFRRILWHAPVLNGTLARMCLTSCKSAFFRNDQATYVTKNQRMCEALHEKKIEVVVCPTISAKGRWCQIQMSDGTTEQLEFDAVVLCTGFRAAFPWILVPENKNLSSNPRSWFLHCFPKGLGHCLFFMGYARPHQGGVPVMAEMLSRYIALLLCGRRSLPAEYALQARHDEEAEREYYFLSPHLHTLVDYNAFLESVARRIGCEPSLPLACIVLFNIHMLSVVLLVLQSFKFSSGLVLWDFRYNLLLLVWAGSTVGFFLLHGGLLLKWWFYPHWATWYRQRGPGANPELLKIMMRRVDLWKSTAITRGFILLVLWSIPIFYAQRLLSIFLFAAHAILVAAGFQIDPYWGGMLRPKLFSLHNCSWKVSDLFLP</sequence>
<feature type="transmembrane region" description="Helical" evidence="5">
    <location>
        <begin position="582"/>
        <end position="602"/>
    </location>
</feature>
<dbReference type="InterPro" id="IPR036188">
    <property type="entry name" value="FAD/NAD-bd_sf"/>
</dbReference>
<dbReference type="InterPro" id="IPR050346">
    <property type="entry name" value="FMO-like"/>
</dbReference>
<dbReference type="PRINTS" id="PR00411">
    <property type="entry name" value="PNDRDTASEI"/>
</dbReference>
<keyword evidence="4" id="KW-0560">Oxidoreductase</keyword>
<gene>
    <name evidence="6" type="ORF">PV11_04332</name>
</gene>
<dbReference type="GO" id="GO:0050660">
    <property type="term" value="F:flavin adenine dinucleotide binding"/>
    <property type="evidence" value="ECO:0007669"/>
    <property type="project" value="InterPro"/>
</dbReference>
<dbReference type="PANTHER" id="PTHR23023">
    <property type="entry name" value="DIMETHYLANILINE MONOOXYGENASE"/>
    <property type="match status" value="1"/>
</dbReference>